<evidence type="ECO:0000256" key="8">
    <source>
        <dbReference type="ARBA" id="ARBA00023157"/>
    </source>
</evidence>
<dbReference type="Proteomes" id="UP000565572">
    <property type="component" value="Unassembled WGS sequence"/>
</dbReference>
<dbReference type="CDD" id="cd12922">
    <property type="entry name" value="VKOR_5"/>
    <property type="match status" value="1"/>
</dbReference>
<gene>
    <name evidence="12" type="ORF">FHX39_001526</name>
</gene>
<dbReference type="InterPro" id="IPR012932">
    <property type="entry name" value="VKOR"/>
</dbReference>
<evidence type="ECO:0000256" key="4">
    <source>
        <dbReference type="ARBA" id="ARBA00022719"/>
    </source>
</evidence>
<evidence type="ECO:0000256" key="5">
    <source>
        <dbReference type="ARBA" id="ARBA00022989"/>
    </source>
</evidence>
<name>A0A7W5JVL0_9ACTN</name>
<reference evidence="12 13" key="1">
    <citation type="submission" date="2020-08" db="EMBL/GenBank/DDBJ databases">
        <title>Sequencing the genomes of 1000 actinobacteria strains.</title>
        <authorList>
            <person name="Klenk H.-P."/>
        </authorList>
    </citation>
    <scope>NUCLEOTIDE SEQUENCE [LARGE SCALE GENOMIC DNA]</scope>
    <source>
        <strain evidence="12 13">DSM 11053</strain>
    </source>
</reference>
<dbReference type="SMART" id="SM00756">
    <property type="entry name" value="VKc"/>
    <property type="match status" value="1"/>
</dbReference>
<comment type="caution">
    <text evidence="12">The sequence shown here is derived from an EMBL/GenBank/DDBJ whole genome shotgun (WGS) entry which is preliminary data.</text>
</comment>
<keyword evidence="3 10" id="KW-0812">Transmembrane</keyword>
<evidence type="ECO:0000256" key="2">
    <source>
        <dbReference type="ARBA" id="ARBA00006214"/>
    </source>
</evidence>
<evidence type="ECO:0000259" key="11">
    <source>
        <dbReference type="SMART" id="SM00756"/>
    </source>
</evidence>
<comment type="similarity">
    <text evidence="2">Belongs to the VKOR family.</text>
</comment>
<dbReference type="RefSeq" id="WP_332836720.1">
    <property type="nucleotide sequence ID" value="NZ_JACHZG010000001.1"/>
</dbReference>
<dbReference type="AlphaFoldDB" id="A0A7W5JVL0"/>
<dbReference type="EMBL" id="JACHZG010000001">
    <property type="protein sequence ID" value="MBB3326582.1"/>
    <property type="molecule type" value="Genomic_DNA"/>
</dbReference>
<comment type="subcellular location">
    <subcellularLocation>
        <location evidence="1">Membrane</location>
        <topology evidence="1">Multi-pass membrane protein</topology>
    </subcellularLocation>
</comment>
<keyword evidence="6" id="KW-0560">Oxidoreductase</keyword>
<evidence type="ECO:0000256" key="7">
    <source>
        <dbReference type="ARBA" id="ARBA00023136"/>
    </source>
</evidence>
<dbReference type="InterPro" id="IPR038354">
    <property type="entry name" value="VKOR_sf"/>
</dbReference>
<evidence type="ECO:0000313" key="13">
    <source>
        <dbReference type="Proteomes" id="UP000565572"/>
    </source>
</evidence>
<feature type="transmembrane region" description="Helical" evidence="10">
    <location>
        <begin position="111"/>
        <end position="133"/>
    </location>
</feature>
<accession>A0A7W5JVL0</accession>
<feature type="transmembrane region" description="Helical" evidence="10">
    <location>
        <begin position="169"/>
        <end position="195"/>
    </location>
</feature>
<dbReference type="GO" id="GO:0048038">
    <property type="term" value="F:quinone binding"/>
    <property type="evidence" value="ECO:0007669"/>
    <property type="project" value="UniProtKB-KW"/>
</dbReference>
<dbReference type="GO" id="GO:0016020">
    <property type="term" value="C:membrane"/>
    <property type="evidence" value="ECO:0007669"/>
    <property type="project" value="UniProtKB-SubCell"/>
</dbReference>
<keyword evidence="9" id="KW-0676">Redox-active center</keyword>
<dbReference type="Gene3D" id="1.20.1440.130">
    <property type="entry name" value="VKOR domain"/>
    <property type="match status" value="1"/>
</dbReference>
<keyword evidence="7 10" id="KW-0472">Membrane</keyword>
<keyword evidence="5 10" id="KW-1133">Transmembrane helix</keyword>
<feature type="transmembrane region" description="Helical" evidence="10">
    <location>
        <begin position="85"/>
        <end position="105"/>
    </location>
</feature>
<sequence>MVLFCGLVGAGAALALAVEKFRVLTNPFYVPSCTVNEKVSCLSVMTSPQAEVLGFPNPLLGLIAFGALAAAGAAVLASPRPLASWFWAGLQGGTAAGLVFVHWLAWQSSVVIGALCPYCIAVWIVTITAFVHVTARNAAARKLATRDASGGAGAGGPGLREGRGVAQPLATSPAVISVLWVLVLLSAAVGATTLLGR</sequence>
<keyword evidence="8" id="KW-1015">Disulfide bond</keyword>
<keyword evidence="4" id="KW-0874">Quinone</keyword>
<evidence type="ECO:0000313" key="12">
    <source>
        <dbReference type="EMBL" id="MBB3326582.1"/>
    </source>
</evidence>
<dbReference type="GO" id="GO:0016491">
    <property type="term" value="F:oxidoreductase activity"/>
    <property type="evidence" value="ECO:0007669"/>
    <property type="project" value="UniProtKB-KW"/>
</dbReference>
<keyword evidence="13" id="KW-1185">Reference proteome</keyword>
<evidence type="ECO:0000256" key="9">
    <source>
        <dbReference type="ARBA" id="ARBA00023284"/>
    </source>
</evidence>
<proteinExistence type="inferred from homology"/>
<evidence type="ECO:0000256" key="10">
    <source>
        <dbReference type="SAM" id="Phobius"/>
    </source>
</evidence>
<feature type="domain" description="Vitamin K epoxide reductase" evidence="11">
    <location>
        <begin position="2"/>
        <end position="137"/>
    </location>
</feature>
<organism evidence="12 13">
    <name type="scientific">Microlunatus antarcticus</name>
    <dbReference type="NCBI Taxonomy" id="53388"/>
    <lineage>
        <taxon>Bacteria</taxon>
        <taxon>Bacillati</taxon>
        <taxon>Actinomycetota</taxon>
        <taxon>Actinomycetes</taxon>
        <taxon>Propionibacteriales</taxon>
        <taxon>Propionibacteriaceae</taxon>
        <taxon>Microlunatus</taxon>
    </lineage>
</organism>
<evidence type="ECO:0000256" key="6">
    <source>
        <dbReference type="ARBA" id="ARBA00023002"/>
    </source>
</evidence>
<dbReference type="Pfam" id="PF07884">
    <property type="entry name" value="VKOR"/>
    <property type="match status" value="1"/>
</dbReference>
<protein>
    <submittedName>
        <fullName evidence="12">Putative membrane protein</fullName>
    </submittedName>
</protein>
<evidence type="ECO:0000256" key="1">
    <source>
        <dbReference type="ARBA" id="ARBA00004141"/>
    </source>
</evidence>
<evidence type="ECO:0000256" key="3">
    <source>
        <dbReference type="ARBA" id="ARBA00022692"/>
    </source>
</evidence>
<dbReference type="InterPro" id="IPR041714">
    <property type="entry name" value="VKOR_Actinobacteria"/>
</dbReference>
<feature type="transmembrane region" description="Helical" evidence="10">
    <location>
        <begin position="59"/>
        <end position="78"/>
    </location>
</feature>